<dbReference type="Pfam" id="PF00144">
    <property type="entry name" value="Beta-lactamase"/>
    <property type="match status" value="1"/>
</dbReference>
<evidence type="ECO:0000256" key="1">
    <source>
        <dbReference type="ARBA" id="ARBA00004370"/>
    </source>
</evidence>
<dbReference type="EMBL" id="CP033930">
    <property type="protein sequence ID" value="AZB17842.1"/>
    <property type="molecule type" value="Genomic_DNA"/>
</dbReference>
<name>A0AAD0YVG1_CHRID</name>
<evidence type="ECO:0000259" key="4">
    <source>
        <dbReference type="Pfam" id="PF00144"/>
    </source>
</evidence>
<dbReference type="AlphaFoldDB" id="A0AAD0YVG1"/>
<reference evidence="5 6" key="1">
    <citation type="submission" date="2018-11" db="EMBL/GenBank/DDBJ databases">
        <title>Proposal to divide the Flavobacteriaceae and reorganize its genera based on Amino Acid Identity values calculated from whole genome sequences.</title>
        <authorList>
            <person name="Nicholson A.C."/>
            <person name="Gulvik C.A."/>
            <person name="Whitney A.M."/>
            <person name="Humrighouse B.W."/>
            <person name="Bell M."/>
            <person name="Holmes B."/>
            <person name="Steigerwalt A.G."/>
            <person name="Villarma A."/>
            <person name="Sheth M."/>
            <person name="Batra D."/>
            <person name="Pryor J."/>
            <person name="Bernardet J.-F."/>
            <person name="Hugo C."/>
            <person name="Kampfer P."/>
            <person name="Newman J."/>
            <person name="McQuiston J.R."/>
        </authorList>
    </citation>
    <scope>NUCLEOTIDE SEQUENCE [LARGE SCALE GENOMIC DNA]</scope>
    <source>
        <strain evidence="5 6">H5559</strain>
    </source>
</reference>
<evidence type="ECO:0000256" key="3">
    <source>
        <dbReference type="PROSITE-ProRule" id="PRU00339"/>
    </source>
</evidence>
<keyword evidence="5" id="KW-0378">Hydrolase</keyword>
<dbReference type="InterPro" id="IPR050491">
    <property type="entry name" value="AmpC-like"/>
</dbReference>
<dbReference type="InterPro" id="IPR001466">
    <property type="entry name" value="Beta-lactam-related"/>
</dbReference>
<feature type="repeat" description="TPR" evidence="3">
    <location>
        <begin position="429"/>
        <end position="462"/>
    </location>
</feature>
<gene>
    <name evidence="5" type="ORF">EG352_08675</name>
</gene>
<dbReference type="Gene3D" id="1.25.40.10">
    <property type="entry name" value="Tetratricopeptide repeat domain"/>
    <property type="match status" value="1"/>
</dbReference>
<dbReference type="GO" id="GO:0016787">
    <property type="term" value="F:hydrolase activity"/>
    <property type="evidence" value="ECO:0007669"/>
    <property type="project" value="UniProtKB-KW"/>
</dbReference>
<keyword evidence="2" id="KW-0472">Membrane</keyword>
<dbReference type="Gene3D" id="3.40.710.10">
    <property type="entry name" value="DD-peptidase/beta-lactamase superfamily"/>
    <property type="match status" value="1"/>
</dbReference>
<evidence type="ECO:0000256" key="2">
    <source>
        <dbReference type="ARBA" id="ARBA00023136"/>
    </source>
</evidence>
<dbReference type="InterPro" id="IPR012338">
    <property type="entry name" value="Beta-lactam/transpept-like"/>
</dbReference>
<keyword evidence="3" id="KW-0802">TPR repeat</keyword>
<dbReference type="Proteomes" id="UP000269015">
    <property type="component" value="Chromosome"/>
</dbReference>
<dbReference type="SUPFAM" id="SSF48452">
    <property type="entry name" value="TPR-like"/>
    <property type="match status" value="1"/>
</dbReference>
<protein>
    <submittedName>
        <fullName evidence="5">Class A beta-lactamase-related serine hydrolase</fullName>
    </submittedName>
</protein>
<evidence type="ECO:0000313" key="5">
    <source>
        <dbReference type="EMBL" id="AZB17842.1"/>
    </source>
</evidence>
<dbReference type="PROSITE" id="PS50005">
    <property type="entry name" value="TPR"/>
    <property type="match status" value="2"/>
</dbReference>
<dbReference type="PANTHER" id="PTHR46825:SF11">
    <property type="entry name" value="PENICILLIN-BINDING PROTEIN 4"/>
    <property type="match status" value="1"/>
</dbReference>
<dbReference type="SUPFAM" id="SSF56601">
    <property type="entry name" value="beta-lactamase/transpeptidase-like"/>
    <property type="match status" value="1"/>
</dbReference>
<sequence>MILKDMSTTLYSRYLQTRIFFITALLGIASFSVLKSQNTAEKLDTYFSAKARHGDFNGVILVAEKNNILYHKAFGFADFEHKRLNTLHSRFPIGSITKLLTATAALQLVDQGLLNLEAPIRNYLSQFPYPDITLSHLLSHTSGLPGWDAVFKNTIQKHPDAVFTLDDILPEYTDQNIPLSFKPGSAHEYNNVNSVFVALLIEKASGEPYDIYMKQHIFAPAGMNDTFIPEIPFFNYTGSEKKNVSNLYIDHMFSSIKENAETISANKTYWKRFNFKGFGEIVLTAEDLFKFKKALTEGKLLSLSTLKKAQTEVRLSDGSPSGIGLGWQIEEHNILGKLVGHGGGLPGLSTGFIDQPDTQRVVIVFDNTQQNAEDLEMEALMILFGRKLPTPTKNIARIYGKSLLKSGSAIATHELLSLQKDTTKYYLSEQQMNRLGYDFLRSGKIPQAVETFRMNTELFPQSSNTYDSYGESLLKDSQKEKALIMYRKSVELNPANENAKKIIVELSR</sequence>
<organism evidence="5 6">
    <name type="scientific">Chryseobacterium indologenes</name>
    <name type="common">Flavobacterium indologenes</name>
    <dbReference type="NCBI Taxonomy" id="253"/>
    <lineage>
        <taxon>Bacteria</taxon>
        <taxon>Pseudomonadati</taxon>
        <taxon>Bacteroidota</taxon>
        <taxon>Flavobacteriia</taxon>
        <taxon>Flavobacteriales</taxon>
        <taxon>Weeksellaceae</taxon>
        <taxon>Chryseobacterium group</taxon>
        <taxon>Chryseobacterium</taxon>
    </lineage>
</organism>
<feature type="repeat" description="TPR" evidence="3">
    <location>
        <begin position="463"/>
        <end position="496"/>
    </location>
</feature>
<dbReference type="InterPro" id="IPR019734">
    <property type="entry name" value="TPR_rpt"/>
</dbReference>
<feature type="domain" description="Beta-lactamase-related" evidence="4">
    <location>
        <begin position="49"/>
        <end position="377"/>
    </location>
</feature>
<dbReference type="PANTHER" id="PTHR46825">
    <property type="entry name" value="D-ALANYL-D-ALANINE-CARBOXYPEPTIDASE/ENDOPEPTIDASE AMPH"/>
    <property type="match status" value="1"/>
</dbReference>
<proteinExistence type="predicted"/>
<accession>A0AAD0YVG1</accession>
<dbReference type="InterPro" id="IPR011990">
    <property type="entry name" value="TPR-like_helical_dom_sf"/>
</dbReference>
<comment type="subcellular location">
    <subcellularLocation>
        <location evidence="1">Membrane</location>
    </subcellularLocation>
</comment>
<dbReference type="GO" id="GO:0016020">
    <property type="term" value="C:membrane"/>
    <property type="evidence" value="ECO:0007669"/>
    <property type="project" value="UniProtKB-SubCell"/>
</dbReference>
<evidence type="ECO:0000313" key="6">
    <source>
        <dbReference type="Proteomes" id="UP000269015"/>
    </source>
</evidence>